<feature type="binding site" evidence="11">
    <location>
        <position position="68"/>
    </location>
    <ligand>
        <name>S-adenosyl-L-methionine</name>
        <dbReference type="ChEBI" id="CHEBI:59789"/>
    </ligand>
</feature>
<comment type="function">
    <text evidence="5 11">Specifically methylates the uridine in position 2552 of 23S rRNA at the 2'-O position of the ribose in the fully assembled 50S ribosomal subunit.</text>
</comment>
<evidence type="ECO:0000256" key="11">
    <source>
        <dbReference type="HAMAP-Rule" id="MF_01547"/>
    </source>
</evidence>
<evidence type="ECO:0000313" key="15">
    <source>
        <dbReference type="Proteomes" id="UP000061704"/>
    </source>
</evidence>
<protein>
    <recommendedName>
        <fullName evidence="7 11">Ribosomal RNA large subunit methyltransferase E</fullName>
        <ecNumber evidence="6 11">2.1.1.166</ecNumber>
    </recommendedName>
    <alternativeName>
        <fullName evidence="9 11">23S rRNA Um2552 methyltransferase</fullName>
    </alternativeName>
    <alternativeName>
        <fullName evidence="8 11">rRNA (uridine-2'-O-)-methyltransferase</fullName>
    </alternativeName>
</protein>
<feature type="domain" description="Ribosomal RNA methyltransferase FtsJ" evidence="13">
    <location>
        <begin position="35"/>
        <end position="209"/>
    </location>
</feature>
<proteinExistence type="inferred from homology"/>
<dbReference type="InterPro" id="IPR015507">
    <property type="entry name" value="rRNA-MeTfrase_E"/>
</dbReference>
<dbReference type="PIRSF" id="PIRSF005461">
    <property type="entry name" value="23S_rRNA_mtase"/>
    <property type="match status" value="1"/>
</dbReference>
<evidence type="ECO:0000256" key="12">
    <source>
        <dbReference type="PIRSR" id="PIRSR005461-1"/>
    </source>
</evidence>
<dbReference type="FunFam" id="3.40.50.150:FF:000005">
    <property type="entry name" value="Ribosomal RNA large subunit methyltransferase E"/>
    <property type="match status" value="1"/>
</dbReference>
<evidence type="ECO:0000256" key="5">
    <source>
        <dbReference type="ARBA" id="ARBA00037569"/>
    </source>
</evidence>
<evidence type="ECO:0000256" key="4">
    <source>
        <dbReference type="ARBA" id="ARBA00022691"/>
    </source>
</evidence>
<evidence type="ECO:0000256" key="1">
    <source>
        <dbReference type="ARBA" id="ARBA00022552"/>
    </source>
</evidence>
<evidence type="ECO:0000256" key="3">
    <source>
        <dbReference type="ARBA" id="ARBA00022679"/>
    </source>
</evidence>
<dbReference type="STRING" id="476281.ICMP_286"/>
<dbReference type="Pfam" id="PF01728">
    <property type="entry name" value="FtsJ"/>
    <property type="match status" value="1"/>
</dbReference>
<dbReference type="HOGENOM" id="CLU_009422_4_0_6"/>
<keyword evidence="4 11" id="KW-0949">S-adenosyl-L-methionine</keyword>
<dbReference type="EMBL" id="AP010872">
    <property type="protein sequence ID" value="BAH83142.1"/>
    <property type="molecule type" value="Genomic_DNA"/>
</dbReference>
<dbReference type="EC" id="2.1.1.166" evidence="6 11"/>
<feature type="binding site" evidence="11">
    <location>
        <position position="86"/>
    </location>
    <ligand>
        <name>S-adenosyl-L-methionine</name>
        <dbReference type="ChEBI" id="CHEBI:59789"/>
    </ligand>
</feature>
<evidence type="ECO:0000256" key="2">
    <source>
        <dbReference type="ARBA" id="ARBA00022603"/>
    </source>
</evidence>
<dbReference type="PANTHER" id="PTHR10920:SF18">
    <property type="entry name" value="RRNA METHYLTRANSFERASE 2, MITOCHONDRIAL"/>
    <property type="match status" value="1"/>
</dbReference>
<dbReference type="InterPro" id="IPR002877">
    <property type="entry name" value="RNA_MeTrfase_FtsJ_dom"/>
</dbReference>
<evidence type="ECO:0000256" key="10">
    <source>
        <dbReference type="ARBA" id="ARBA00048970"/>
    </source>
</evidence>
<keyword evidence="11" id="KW-0963">Cytoplasm</keyword>
<name>C5WCT6_9ENTR</name>
<dbReference type="Gene3D" id="3.40.50.150">
    <property type="entry name" value="Vaccinia Virus protein VP39"/>
    <property type="match status" value="1"/>
</dbReference>
<keyword evidence="2 11" id="KW-0489">Methyltransferase</keyword>
<dbReference type="GO" id="GO:0008650">
    <property type="term" value="F:rRNA (uridine-2'-O-)-methyltransferase activity"/>
    <property type="evidence" value="ECO:0007669"/>
    <property type="project" value="UniProtKB-UniRule"/>
</dbReference>
<evidence type="ECO:0000259" key="13">
    <source>
        <dbReference type="Pfam" id="PF01728"/>
    </source>
</evidence>
<dbReference type="CDD" id="cd02440">
    <property type="entry name" value="AdoMet_MTases"/>
    <property type="match status" value="1"/>
</dbReference>
<keyword evidence="3 11" id="KW-0808">Transferase</keyword>
<dbReference type="KEGG" id="icp:ICMP_286"/>
<accession>C5WCT6</accession>
<sequence>MKFMIVKKRYNSSKSWLRKHFSDKYVKQAHEKKLRSRAYFKLEEIQKKEKIFYPGMDVLDLGSSPGSWSQYAAKCIQPHGYVIACDILPMKPMINVKFFQGDIRKTVLQDIFNSIDTTNIQVVMSDMAPNISGIPNIDIPNTIYLVESALKISVKVLSDKGSFLVKIFQGEGFNESFKKISLFFRKVKIIKPNASYLTSREVYILAKQRKL</sequence>
<dbReference type="Proteomes" id="UP000061704">
    <property type="component" value="Chromosome"/>
</dbReference>
<comment type="similarity">
    <text evidence="11">Belongs to the class I-like SAM-binding methyltransferase superfamily. RNA methyltransferase RlmE family.</text>
</comment>
<comment type="catalytic activity">
    <reaction evidence="10 11">
        <text>uridine(2552) in 23S rRNA + S-adenosyl-L-methionine = 2'-O-methyluridine(2552) in 23S rRNA + S-adenosyl-L-homocysteine + H(+)</text>
        <dbReference type="Rhea" id="RHEA:42720"/>
        <dbReference type="Rhea" id="RHEA-COMP:10202"/>
        <dbReference type="Rhea" id="RHEA-COMP:10203"/>
        <dbReference type="ChEBI" id="CHEBI:15378"/>
        <dbReference type="ChEBI" id="CHEBI:57856"/>
        <dbReference type="ChEBI" id="CHEBI:59789"/>
        <dbReference type="ChEBI" id="CHEBI:65315"/>
        <dbReference type="ChEBI" id="CHEBI:74478"/>
        <dbReference type="EC" id="2.1.1.166"/>
    </reaction>
</comment>
<dbReference type="GO" id="GO:0005737">
    <property type="term" value="C:cytoplasm"/>
    <property type="evidence" value="ECO:0007669"/>
    <property type="project" value="UniProtKB-SubCell"/>
</dbReference>
<dbReference type="NCBIfam" id="NF008390">
    <property type="entry name" value="PRK11188.1"/>
    <property type="match status" value="1"/>
</dbReference>
<feature type="binding site" evidence="11">
    <location>
        <position position="102"/>
    </location>
    <ligand>
        <name>S-adenosyl-L-methionine</name>
        <dbReference type="ChEBI" id="CHEBI:59789"/>
    </ligand>
</feature>
<evidence type="ECO:0000256" key="8">
    <source>
        <dbReference type="ARBA" id="ARBA00041995"/>
    </source>
</evidence>
<evidence type="ECO:0000256" key="6">
    <source>
        <dbReference type="ARBA" id="ARBA00038861"/>
    </source>
</evidence>
<feature type="binding site" evidence="11">
    <location>
        <position position="66"/>
    </location>
    <ligand>
        <name>S-adenosyl-L-methionine</name>
        <dbReference type="ChEBI" id="CHEBI:59789"/>
    </ligand>
</feature>
<dbReference type="PANTHER" id="PTHR10920">
    <property type="entry name" value="RIBOSOMAL RNA METHYLTRANSFERASE"/>
    <property type="match status" value="1"/>
</dbReference>
<feature type="binding site" evidence="11">
    <location>
        <position position="126"/>
    </location>
    <ligand>
        <name>S-adenosyl-L-methionine</name>
        <dbReference type="ChEBI" id="CHEBI:59789"/>
    </ligand>
</feature>
<dbReference type="AlphaFoldDB" id="C5WCT6"/>
<keyword evidence="15" id="KW-1185">Reference proteome</keyword>
<reference evidence="14 15" key="1">
    <citation type="journal article" date="2011" name="Genome Biol. Evol.">
        <title>Reductive evolution of bacterial genome in insect gut environment.</title>
        <authorList>
            <person name="Nikoh N."/>
            <person name="Hosokawa T."/>
            <person name="Ohshima K."/>
            <person name="Hattori M."/>
            <person name="Fukatsu T."/>
        </authorList>
    </citation>
    <scope>NUCLEOTIDE SEQUENCE [LARGE SCALE GENOMIC DNA]</scope>
    <source>
        <strain evidence="14 15">Mpkobe</strain>
    </source>
</reference>
<feature type="active site" description="Proton acceptor" evidence="11 12">
    <location>
        <position position="166"/>
    </location>
</feature>
<dbReference type="SUPFAM" id="SSF53335">
    <property type="entry name" value="S-adenosyl-L-methionine-dependent methyltransferases"/>
    <property type="match status" value="1"/>
</dbReference>
<comment type="subcellular location">
    <subcellularLocation>
        <location evidence="11">Cytoplasm</location>
    </subcellularLocation>
</comment>
<dbReference type="HAMAP" id="MF_01547">
    <property type="entry name" value="RNA_methyltr_E"/>
    <property type="match status" value="1"/>
</dbReference>
<evidence type="ECO:0000256" key="7">
    <source>
        <dbReference type="ARBA" id="ARBA00041129"/>
    </source>
</evidence>
<evidence type="ECO:0000256" key="9">
    <source>
        <dbReference type="ARBA" id="ARBA00042745"/>
    </source>
</evidence>
<organism evidence="14 15">
    <name type="scientific">Candidatus Ishikawaella capsulata Mpkobe</name>
    <dbReference type="NCBI Taxonomy" id="476281"/>
    <lineage>
        <taxon>Bacteria</taxon>
        <taxon>Pseudomonadati</taxon>
        <taxon>Pseudomonadota</taxon>
        <taxon>Gammaproteobacteria</taxon>
        <taxon>Enterobacterales</taxon>
        <taxon>Enterobacteriaceae</taxon>
        <taxon>Candidatus Ishikawella</taxon>
    </lineage>
</organism>
<dbReference type="InterPro" id="IPR029063">
    <property type="entry name" value="SAM-dependent_MTases_sf"/>
</dbReference>
<gene>
    <name evidence="11" type="primary">rlmE</name>
    <name evidence="11" type="synonym">ftsJ</name>
    <name evidence="11 14" type="synonym">rrmJ</name>
    <name evidence="14" type="ORF">ICMP_286</name>
</gene>
<dbReference type="InterPro" id="IPR050082">
    <property type="entry name" value="RNA_methyltr_RlmE"/>
</dbReference>
<evidence type="ECO:0000313" key="14">
    <source>
        <dbReference type="EMBL" id="BAH83142.1"/>
    </source>
</evidence>
<keyword evidence="1 11" id="KW-0698">rRNA processing</keyword>